<dbReference type="OrthoDB" id="10022724at2759"/>
<dbReference type="GO" id="GO:0045087">
    <property type="term" value="P:innate immune response"/>
    <property type="evidence" value="ECO:0007669"/>
    <property type="project" value="UniProtKB-KW"/>
</dbReference>
<proteinExistence type="inferred from homology"/>
<evidence type="ECO:0000256" key="5">
    <source>
        <dbReference type="ARBA" id="ARBA00022824"/>
    </source>
</evidence>
<sequence length="199" mass="22574">MAYMTVLSRSKSKLHLARAPGMRSWATFIGIVSMGVGLLIYSDEGILWKLFWFFCTVFVAISSLDDWESCIIDRGSSLIKLERDRLLERLIMPFQKARSVVADISEVCSVEVEQEDIKFFGRGYYVALQMTSGMVLPVTEKCTLGNSKDHQQIADMIKDFLQEELTKNQEYFVGQTTEENYSSSSSSDAEVNDEAKTKE</sequence>
<comment type="subcellular location">
    <subcellularLocation>
        <location evidence="1">Endoplasmic reticulum membrane</location>
        <topology evidence="1">Single-pass membrane protein</topology>
    </subcellularLocation>
</comment>
<evidence type="ECO:0000313" key="13">
    <source>
        <dbReference type="EnsemblMetazoa" id="XP_038064515.1"/>
    </source>
</evidence>
<evidence type="ECO:0000256" key="3">
    <source>
        <dbReference type="ARBA" id="ARBA00022588"/>
    </source>
</evidence>
<keyword evidence="6" id="KW-0391">Immunity</keyword>
<dbReference type="Proteomes" id="UP000887568">
    <property type="component" value="Unplaced"/>
</dbReference>
<keyword evidence="9" id="KW-0143">Chaperone</keyword>
<keyword evidence="5" id="KW-0256">Endoplasmic reticulum</keyword>
<keyword evidence="7 12" id="KW-1133">Transmembrane helix</keyword>
<evidence type="ECO:0000256" key="2">
    <source>
        <dbReference type="ARBA" id="ARBA00009907"/>
    </source>
</evidence>
<dbReference type="PANTHER" id="PTHR31837:SF3">
    <property type="entry name" value="CYTOCHROME B-245 CHAPERONE 1"/>
    <property type="match status" value="1"/>
</dbReference>
<protein>
    <recommendedName>
        <fullName evidence="10">Essential for reactive oxygen species protein</fullName>
    </recommendedName>
</protein>
<evidence type="ECO:0000256" key="12">
    <source>
        <dbReference type="SAM" id="Phobius"/>
    </source>
</evidence>
<dbReference type="RefSeq" id="XP_038064515.1">
    <property type="nucleotide sequence ID" value="XM_038208587.1"/>
</dbReference>
<keyword evidence="4 12" id="KW-0812">Transmembrane</keyword>
<keyword evidence="3" id="KW-0399">Innate immunity</keyword>
<accession>A0A914AKJ6</accession>
<name>A0A914AKJ6_PATMI</name>
<dbReference type="CTD" id="79415"/>
<dbReference type="GeneID" id="119734945"/>
<evidence type="ECO:0000256" key="1">
    <source>
        <dbReference type="ARBA" id="ARBA00004389"/>
    </source>
</evidence>
<evidence type="ECO:0000256" key="8">
    <source>
        <dbReference type="ARBA" id="ARBA00023136"/>
    </source>
</evidence>
<evidence type="ECO:0000313" key="14">
    <source>
        <dbReference type="Proteomes" id="UP000887568"/>
    </source>
</evidence>
<dbReference type="OMA" id="WKLFYIT"/>
<evidence type="ECO:0000256" key="7">
    <source>
        <dbReference type="ARBA" id="ARBA00022989"/>
    </source>
</evidence>
<evidence type="ECO:0000256" key="6">
    <source>
        <dbReference type="ARBA" id="ARBA00022859"/>
    </source>
</evidence>
<evidence type="ECO:0000256" key="11">
    <source>
        <dbReference type="SAM" id="MobiDB-lite"/>
    </source>
</evidence>
<keyword evidence="8 12" id="KW-0472">Membrane</keyword>
<dbReference type="EnsemblMetazoa" id="XM_038208587.1">
    <property type="protein sequence ID" value="XP_038064515.1"/>
    <property type="gene ID" value="LOC119734945"/>
</dbReference>
<dbReference type="Pfam" id="PF15169">
    <property type="entry name" value="Cybc1_Eros"/>
    <property type="match status" value="1"/>
</dbReference>
<dbReference type="GO" id="GO:0005789">
    <property type="term" value="C:endoplasmic reticulum membrane"/>
    <property type="evidence" value="ECO:0007669"/>
    <property type="project" value="UniProtKB-SubCell"/>
</dbReference>
<evidence type="ECO:0000256" key="4">
    <source>
        <dbReference type="ARBA" id="ARBA00022692"/>
    </source>
</evidence>
<comment type="similarity">
    <text evidence="2">Belongs to the CYBC1 family.</text>
</comment>
<feature type="region of interest" description="Disordered" evidence="11">
    <location>
        <begin position="172"/>
        <end position="199"/>
    </location>
</feature>
<dbReference type="AlphaFoldDB" id="A0A914AKJ6"/>
<dbReference type="InterPro" id="IPR027846">
    <property type="entry name" value="Cybc1"/>
</dbReference>
<keyword evidence="14" id="KW-1185">Reference proteome</keyword>
<feature type="transmembrane region" description="Helical" evidence="12">
    <location>
        <begin position="46"/>
        <end position="64"/>
    </location>
</feature>
<reference evidence="13" key="1">
    <citation type="submission" date="2022-11" db="UniProtKB">
        <authorList>
            <consortium name="EnsemblMetazoa"/>
        </authorList>
    </citation>
    <scope>IDENTIFICATION</scope>
</reference>
<organism evidence="13 14">
    <name type="scientific">Patiria miniata</name>
    <name type="common">Bat star</name>
    <name type="synonym">Asterina miniata</name>
    <dbReference type="NCBI Taxonomy" id="46514"/>
    <lineage>
        <taxon>Eukaryota</taxon>
        <taxon>Metazoa</taxon>
        <taxon>Echinodermata</taxon>
        <taxon>Eleutherozoa</taxon>
        <taxon>Asterozoa</taxon>
        <taxon>Asteroidea</taxon>
        <taxon>Valvatacea</taxon>
        <taxon>Valvatida</taxon>
        <taxon>Asterinidae</taxon>
        <taxon>Patiria</taxon>
    </lineage>
</organism>
<evidence type="ECO:0000256" key="10">
    <source>
        <dbReference type="ARBA" id="ARBA00030424"/>
    </source>
</evidence>
<dbReference type="PANTHER" id="PTHR31837">
    <property type="entry name" value="CYTOCHROME B-245 CHAPERONE 1"/>
    <property type="match status" value="1"/>
</dbReference>
<evidence type="ECO:0000256" key="9">
    <source>
        <dbReference type="ARBA" id="ARBA00023186"/>
    </source>
</evidence>
<feature type="transmembrane region" description="Helical" evidence="12">
    <location>
        <begin position="21"/>
        <end position="40"/>
    </location>
</feature>